<dbReference type="SFLD" id="SFLDS00029">
    <property type="entry name" value="Radical_SAM"/>
    <property type="match status" value="1"/>
</dbReference>
<dbReference type="PATRIC" id="fig|1204725.3.peg.1569"/>
<dbReference type="OrthoDB" id="371936at2157"/>
<dbReference type="SUPFAM" id="SSF102114">
    <property type="entry name" value="Radical SAM enzymes"/>
    <property type="match status" value="1"/>
</dbReference>
<name>K2QZ99_METFP</name>
<comment type="caution">
    <text evidence="8">The sequence shown here is derived from an EMBL/GenBank/DDBJ whole genome shotgun (WGS) entry which is preliminary data.</text>
</comment>
<evidence type="ECO:0000313" key="8">
    <source>
        <dbReference type="EMBL" id="EKF85623.1"/>
    </source>
</evidence>
<sequence length="237" mass="27145">MAIHKITYSEEFKRANLHNYGCNFNCNWCLYKLEGRSKPEKFLKLDEIKKVLCELDIERAHFVGGEITTYPQLSKLTDFTKNELGVYTKIGHSNGFKLPPESIDAISVSIKSFSEDFYQRFTGQSNKPVLENFRTIYERGVDVDASSVYIPGLVEADEISSIAEFIAKLDPEITYHITGYIPVPGVSWRLPTYDEILKGKSAAEEYLENVNLSWFPSPDEYVKMIQKNPEYQKITVA</sequence>
<dbReference type="GO" id="GO:0051539">
    <property type="term" value="F:4 iron, 4 sulfur cluster binding"/>
    <property type="evidence" value="ECO:0007669"/>
    <property type="project" value="UniProtKB-KW"/>
</dbReference>
<evidence type="ECO:0000313" key="9">
    <source>
        <dbReference type="Proteomes" id="UP000007360"/>
    </source>
</evidence>
<evidence type="ECO:0000256" key="6">
    <source>
        <dbReference type="ARBA" id="ARBA00023014"/>
    </source>
</evidence>
<evidence type="ECO:0000256" key="4">
    <source>
        <dbReference type="ARBA" id="ARBA00022723"/>
    </source>
</evidence>
<keyword evidence="9" id="KW-1185">Reference proteome</keyword>
<dbReference type="CDD" id="cd01335">
    <property type="entry name" value="Radical_SAM"/>
    <property type="match status" value="1"/>
</dbReference>
<keyword evidence="4" id="KW-0479">Metal-binding</keyword>
<keyword evidence="5" id="KW-0408">Iron</keyword>
<dbReference type="SFLD" id="SFLDG01067">
    <property type="entry name" value="SPASM/twitch_domain_containing"/>
    <property type="match status" value="1"/>
</dbReference>
<dbReference type="GO" id="GO:0046872">
    <property type="term" value="F:metal ion binding"/>
    <property type="evidence" value="ECO:0007669"/>
    <property type="project" value="UniProtKB-KW"/>
</dbReference>
<evidence type="ECO:0000256" key="3">
    <source>
        <dbReference type="ARBA" id="ARBA00022691"/>
    </source>
</evidence>
<feature type="domain" description="Radical SAM core" evidence="7">
    <location>
        <begin position="7"/>
        <end position="216"/>
    </location>
</feature>
<protein>
    <submittedName>
        <fullName evidence="8">Radical sam domain protein</fullName>
    </submittedName>
</protein>
<organism evidence="8 9">
    <name type="scientific">Methanobacterium formicicum (strain DSM 3637 / PP1)</name>
    <dbReference type="NCBI Taxonomy" id="1204725"/>
    <lineage>
        <taxon>Archaea</taxon>
        <taxon>Methanobacteriati</taxon>
        <taxon>Methanobacteriota</taxon>
        <taxon>Methanomada group</taxon>
        <taxon>Methanobacteria</taxon>
        <taxon>Methanobacteriales</taxon>
        <taxon>Methanobacteriaceae</taxon>
        <taxon>Methanobacterium</taxon>
    </lineage>
</organism>
<evidence type="ECO:0000259" key="7">
    <source>
        <dbReference type="PROSITE" id="PS51918"/>
    </source>
</evidence>
<dbReference type="InterPro" id="IPR058240">
    <property type="entry name" value="rSAM_sf"/>
</dbReference>
<dbReference type="InterPro" id="IPR013785">
    <property type="entry name" value="Aldolase_TIM"/>
</dbReference>
<dbReference type="GO" id="GO:0003824">
    <property type="term" value="F:catalytic activity"/>
    <property type="evidence" value="ECO:0007669"/>
    <property type="project" value="InterPro"/>
</dbReference>
<reference evidence="8 9" key="1">
    <citation type="journal article" date="2012" name="J. Bacteriol.">
        <title>Draft genome sequence of Methanobacterium formicicum DSM 3637, an archaebacterium isolated from the methane producer amoeba Pelomyxa palustris.</title>
        <authorList>
            <person name="Gutierrez G."/>
        </authorList>
    </citation>
    <scope>NUCLEOTIDE SEQUENCE [LARGE SCALE GENOMIC DNA]</scope>
    <source>
        <strain evidence="9">DSM 3637 / PP1</strain>
    </source>
</reference>
<dbReference type="EMBL" id="AMPO01000006">
    <property type="protein sequence ID" value="EKF85623.1"/>
    <property type="molecule type" value="Genomic_DNA"/>
</dbReference>
<dbReference type="Gene3D" id="3.20.20.70">
    <property type="entry name" value="Aldolase class I"/>
    <property type="match status" value="1"/>
</dbReference>
<proteinExistence type="predicted"/>
<keyword evidence="2" id="KW-0004">4Fe-4S</keyword>
<dbReference type="RefSeq" id="WP_004030902.1">
    <property type="nucleotide sequence ID" value="NZ_AMPO01000006.1"/>
</dbReference>
<evidence type="ECO:0000256" key="2">
    <source>
        <dbReference type="ARBA" id="ARBA00022485"/>
    </source>
</evidence>
<comment type="cofactor">
    <cofactor evidence="1">
        <name>[4Fe-4S] cluster</name>
        <dbReference type="ChEBI" id="CHEBI:49883"/>
    </cofactor>
</comment>
<keyword evidence="3" id="KW-0949">S-adenosyl-L-methionine</keyword>
<gene>
    <name evidence="8" type="ORF">A994_07821</name>
</gene>
<dbReference type="Proteomes" id="UP000007360">
    <property type="component" value="Unassembled WGS sequence"/>
</dbReference>
<evidence type="ECO:0000256" key="5">
    <source>
        <dbReference type="ARBA" id="ARBA00023004"/>
    </source>
</evidence>
<dbReference type="AlphaFoldDB" id="K2QZ99"/>
<dbReference type="PANTHER" id="PTHR30352:SF5">
    <property type="entry name" value="PYRUVATE FORMATE-LYASE 1-ACTIVATING ENZYME"/>
    <property type="match status" value="1"/>
</dbReference>
<dbReference type="Pfam" id="PF04055">
    <property type="entry name" value="Radical_SAM"/>
    <property type="match status" value="1"/>
</dbReference>
<dbReference type="PANTHER" id="PTHR30352">
    <property type="entry name" value="PYRUVATE FORMATE-LYASE-ACTIVATING ENZYME"/>
    <property type="match status" value="1"/>
</dbReference>
<keyword evidence="6" id="KW-0411">Iron-sulfur</keyword>
<dbReference type="PROSITE" id="PS51918">
    <property type="entry name" value="RADICAL_SAM"/>
    <property type="match status" value="1"/>
</dbReference>
<dbReference type="InterPro" id="IPR007197">
    <property type="entry name" value="rSAM"/>
</dbReference>
<dbReference type="InterPro" id="IPR034457">
    <property type="entry name" value="Organic_radical-activating"/>
</dbReference>
<evidence type="ECO:0000256" key="1">
    <source>
        <dbReference type="ARBA" id="ARBA00001966"/>
    </source>
</evidence>
<accession>K2QZ99</accession>